<reference evidence="3 4" key="1">
    <citation type="submission" date="2015-06" db="EMBL/GenBank/DDBJ databases">
        <title>Improved classification and identification of acetic acid bacteria using matrix-assisted laser desorption/ionization time-of-flight mass spectrometry; Gluconobacter nephelii and Gluconobacter uchimurae are later heterotypic synonyms of Gluconobacter japonicus and Gluconobacter oxydans, respectively.</title>
        <authorList>
            <person name="Li L."/>
            <person name="Cleenwerck I."/>
            <person name="De Vuyst L."/>
            <person name="Vandamme P."/>
        </authorList>
    </citation>
    <scope>NUCLEOTIDE SEQUENCE [LARGE SCALE GENOMIC DNA]</scope>
    <source>
        <strain evidence="3 4">LMG 1764</strain>
    </source>
</reference>
<comment type="caution">
    <text evidence="3">The sequence shown here is derived from an EMBL/GenBank/DDBJ whole genome shotgun (WGS) entry which is preliminary data.</text>
</comment>
<feature type="region of interest" description="Disordered" evidence="1">
    <location>
        <begin position="1"/>
        <end position="33"/>
    </location>
</feature>
<accession>A0A149QRQ8</accession>
<dbReference type="EMBL" id="LHZB01000118">
    <property type="protein sequence ID" value="KXU99981.1"/>
    <property type="molecule type" value="Genomic_DNA"/>
</dbReference>
<evidence type="ECO:0000256" key="1">
    <source>
        <dbReference type="SAM" id="MobiDB-lite"/>
    </source>
</evidence>
<feature type="domain" description="RNA ligase" evidence="2">
    <location>
        <begin position="146"/>
        <end position="284"/>
    </location>
</feature>
<name>A0A149QRQ8_9PROT</name>
<proteinExistence type="predicted"/>
<evidence type="ECO:0000313" key="3">
    <source>
        <dbReference type="EMBL" id="KXU99981.1"/>
    </source>
</evidence>
<sequence>MTRRQEPGLHVAGDIMNEGPPMTDTPAPRSTSMRCCEPATNTDKDYIIKLVQAPNPEEGWLVECWYGRHGKNLNQSLKTKKPVPFEKAEQVFNKEFVARLSKGYVVEGESNTATVAPPKESCGVFGQLLNPISEDEVEFYMTDPGWIAEEKHDGERNSFTKKGDTVVVGNRRGQVIPGNAQVVAELARHGRDFVIEGEVLPVTNQFIAFDLLELDGRDMRGEPHGIRAAELRQLIALDDVTAKALGHRISYARAAVHEMAKWALLSEVRAKGGEGLVFKRANALHVAGKNHKDQVKLKLWADCSCVVSGINEKSSVRLEMYDDKGQPVDVGNVTIPQNRACPEVGDVVDVQYLYAYRQGSLFQPVFRGVRTDVAREECTTSTLKYYAGPKAGENPAPGA</sequence>
<dbReference type="AlphaFoldDB" id="A0A149QRQ8"/>
<dbReference type="Proteomes" id="UP000075573">
    <property type="component" value="Unassembled WGS sequence"/>
</dbReference>
<dbReference type="Gene3D" id="3.30.470.30">
    <property type="entry name" value="DNA ligase/mRNA capping enzyme"/>
    <property type="match status" value="1"/>
</dbReference>
<organism evidence="3 4">
    <name type="scientific">Gluconobacter potus</name>
    <dbReference type="NCBI Taxonomy" id="2724927"/>
    <lineage>
        <taxon>Bacteria</taxon>
        <taxon>Pseudomonadati</taxon>
        <taxon>Pseudomonadota</taxon>
        <taxon>Alphaproteobacteria</taxon>
        <taxon>Acetobacterales</taxon>
        <taxon>Acetobacteraceae</taxon>
        <taxon>Gluconobacter</taxon>
    </lineage>
</organism>
<dbReference type="Pfam" id="PF09414">
    <property type="entry name" value="RNA_ligase"/>
    <property type="match status" value="1"/>
</dbReference>
<evidence type="ECO:0000259" key="2">
    <source>
        <dbReference type="Pfam" id="PF09414"/>
    </source>
</evidence>
<dbReference type="SUPFAM" id="SSF56091">
    <property type="entry name" value="DNA ligase/mRNA capping enzyme, catalytic domain"/>
    <property type="match status" value="1"/>
</dbReference>
<dbReference type="InterPro" id="IPR021122">
    <property type="entry name" value="RNA_ligase_dom_REL/Rnl2"/>
</dbReference>
<gene>
    <name evidence="3" type="ORF">AD929_12175</name>
</gene>
<protein>
    <recommendedName>
        <fullName evidence="2">RNA ligase domain-containing protein</fullName>
    </recommendedName>
</protein>
<evidence type="ECO:0000313" key="4">
    <source>
        <dbReference type="Proteomes" id="UP000075573"/>
    </source>
</evidence>
<dbReference type="PATRIC" id="fig|442.7.peg.3252"/>